<evidence type="ECO:0000256" key="4">
    <source>
        <dbReference type="ARBA" id="ARBA00022692"/>
    </source>
</evidence>
<evidence type="ECO:0000256" key="9">
    <source>
        <dbReference type="SAM" id="Phobius"/>
    </source>
</evidence>
<name>A0AAD5RKS7_9PEZI</name>
<protein>
    <submittedName>
        <fullName evidence="12">Uncharacterized protein</fullName>
    </submittedName>
</protein>
<feature type="domain" description="Cation efflux protein transmembrane" evidence="10">
    <location>
        <begin position="9"/>
        <end position="260"/>
    </location>
</feature>
<gene>
    <name evidence="12" type="ORF">MKZ38_005708</name>
</gene>
<feature type="domain" description="Cation efflux protein cytoplasmic" evidence="11">
    <location>
        <begin position="267"/>
        <end position="339"/>
    </location>
</feature>
<feature type="transmembrane region" description="Helical" evidence="9">
    <location>
        <begin position="234"/>
        <end position="252"/>
    </location>
</feature>
<feature type="region of interest" description="Disordered" evidence="8">
    <location>
        <begin position="340"/>
        <end position="380"/>
    </location>
</feature>
<evidence type="ECO:0000259" key="11">
    <source>
        <dbReference type="Pfam" id="PF16916"/>
    </source>
</evidence>
<evidence type="ECO:0000256" key="2">
    <source>
        <dbReference type="ARBA" id="ARBA00008873"/>
    </source>
</evidence>
<dbReference type="SUPFAM" id="SSF160240">
    <property type="entry name" value="Cation efflux protein cytoplasmic domain-like"/>
    <property type="match status" value="1"/>
</dbReference>
<feature type="transmembrane region" description="Helical" evidence="9">
    <location>
        <begin position="40"/>
        <end position="59"/>
    </location>
</feature>
<dbReference type="EMBL" id="JAKWBI020000342">
    <property type="protein sequence ID" value="KAJ2896278.1"/>
    <property type="molecule type" value="Genomic_DNA"/>
</dbReference>
<dbReference type="InterPro" id="IPR058533">
    <property type="entry name" value="Cation_efflux_TM"/>
</dbReference>
<dbReference type="SUPFAM" id="SSF161111">
    <property type="entry name" value="Cation efflux protein transmembrane domain-like"/>
    <property type="match status" value="1"/>
</dbReference>
<evidence type="ECO:0000256" key="3">
    <source>
        <dbReference type="ARBA" id="ARBA00022448"/>
    </source>
</evidence>
<dbReference type="AlphaFoldDB" id="A0AAD5RKS7"/>
<keyword evidence="3" id="KW-0813">Transport</keyword>
<feature type="compositionally biased region" description="Polar residues" evidence="8">
    <location>
        <begin position="356"/>
        <end position="380"/>
    </location>
</feature>
<comment type="subcellular location">
    <subcellularLocation>
        <location evidence="1">Membrane</location>
        <topology evidence="1">Multi-pass membrane protein</topology>
    </subcellularLocation>
</comment>
<comment type="similarity">
    <text evidence="2">Belongs to the cation diffusion facilitator (CDF) transporter (TC 2.A.4) family. SLC30A subfamily.</text>
</comment>
<dbReference type="Gene3D" id="1.20.1510.10">
    <property type="entry name" value="Cation efflux protein transmembrane domain"/>
    <property type="match status" value="1"/>
</dbReference>
<dbReference type="InterPro" id="IPR036837">
    <property type="entry name" value="Cation_efflux_CTD_sf"/>
</dbReference>
<feature type="transmembrane region" description="Helical" evidence="9">
    <location>
        <begin position="111"/>
        <end position="132"/>
    </location>
</feature>
<keyword evidence="13" id="KW-1185">Reference proteome</keyword>
<feature type="transmembrane region" description="Helical" evidence="9">
    <location>
        <begin position="80"/>
        <end position="99"/>
    </location>
</feature>
<evidence type="ECO:0000259" key="10">
    <source>
        <dbReference type="Pfam" id="PF01545"/>
    </source>
</evidence>
<dbReference type="InterPro" id="IPR002524">
    <property type="entry name" value="Cation_efflux"/>
</dbReference>
<dbReference type="Pfam" id="PF01545">
    <property type="entry name" value="Cation_efflux"/>
    <property type="match status" value="1"/>
</dbReference>
<dbReference type="InterPro" id="IPR027469">
    <property type="entry name" value="Cation_efflux_TMD_sf"/>
</dbReference>
<keyword evidence="4 9" id="KW-0812">Transmembrane</keyword>
<feature type="transmembrane region" description="Helical" evidence="9">
    <location>
        <begin position="195"/>
        <end position="222"/>
    </location>
</feature>
<evidence type="ECO:0000313" key="12">
    <source>
        <dbReference type="EMBL" id="KAJ2896278.1"/>
    </source>
</evidence>
<organism evidence="12 13">
    <name type="scientific">Zalerion maritima</name>
    <dbReference type="NCBI Taxonomy" id="339359"/>
    <lineage>
        <taxon>Eukaryota</taxon>
        <taxon>Fungi</taxon>
        <taxon>Dikarya</taxon>
        <taxon>Ascomycota</taxon>
        <taxon>Pezizomycotina</taxon>
        <taxon>Sordariomycetes</taxon>
        <taxon>Lulworthiomycetidae</taxon>
        <taxon>Lulworthiales</taxon>
        <taxon>Lulworthiaceae</taxon>
        <taxon>Zalerion</taxon>
    </lineage>
</organism>
<evidence type="ECO:0000256" key="7">
    <source>
        <dbReference type="ARBA" id="ARBA00023136"/>
    </source>
</evidence>
<dbReference type="Pfam" id="PF16916">
    <property type="entry name" value="ZT_dimer"/>
    <property type="match status" value="1"/>
</dbReference>
<keyword evidence="6 9" id="KW-1133">Transmembrane helix</keyword>
<evidence type="ECO:0000256" key="1">
    <source>
        <dbReference type="ARBA" id="ARBA00004141"/>
    </source>
</evidence>
<dbReference type="NCBIfam" id="TIGR01297">
    <property type="entry name" value="CDF"/>
    <property type="match status" value="1"/>
</dbReference>
<evidence type="ECO:0000313" key="13">
    <source>
        <dbReference type="Proteomes" id="UP001201980"/>
    </source>
</evidence>
<keyword evidence="5" id="KW-0862">Zinc</keyword>
<keyword evidence="7 9" id="KW-0472">Membrane</keyword>
<feature type="transmembrane region" description="Helical" evidence="9">
    <location>
        <begin position="9"/>
        <end position="28"/>
    </location>
</feature>
<evidence type="ECO:0000256" key="6">
    <source>
        <dbReference type="ARBA" id="ARBA00022989"/>
    </source>
</evidence>
<dbReference type="PANTHER" id="PTHR45820">
    <property type="entry name" value="FI23527P1"/>
    <property type="match status" value="1"/>
</dbReference>
<feature type="region of interest" description="Disordered" evidence="8">
    <location>
        <begin position="171"/>
        <end position="190"/>
    </location>
</feature>
<evidence type="ECO:0000256" key="8">
    <source>
        <dbReference type="SAM" id="MobiDB-lite"/>
    </source>
</evidence>
<dbReference type="GO" id="GO:0005385">
    <property type="term" value="F:zinc ion transmembrane transporter activity"/>
    <property type="evidence" value="ECO:0007669"/>
    <property type="project" value="TreeGrafter"/>
</dbReference>
<reference evidence="12" key="1">
    <citation type="submission" date="2022-07" db="EMBL/GenBank/DDBJ databases">
        <title>Draft genome sequence of Zalerion maritima ATCC 34329, a (micro)plastics degrading marine fungus.</title>
        <authorList>
            <person name="Paco A."/>
            <person name="Goncalves M.F.M."/>
            <person name="Rocha-Santos T.A.P."/>
            <person name="Alves A."/>
        </authorList>
    </citation>
    <scope>NUCLEOTIDE SEQUENCE</scope>
    <source>
        <strain evidence="12">ATCC 34329</strain>
    </source>
</reference>
<dbReference type="GO" id="GO:0006882">
    <property type="term" value="P:intracellular zinc ion homeostasis"/>
    <property type="evidence" value="ECO:0007669"/>
    <property type="project" value="TreeGrafter"/>
</dbReference>
<dbReference type="InterPro" id="IPR027470">
    <property type="entry name" value="Cation_efflux_CTD"/>
</dbReference>
<dbReference type="PANTHER" id="PTHR45820:SF5">
    <property type="entry name" value="DIFFUSION FACILITATOR FAMILY METAL ION TRANSPORTER, PUTATIVE-RELATED"/>
    <property type="match status" value="1"/>
</dbReference>
<dbReference type="Proteomes" id="UP001201980">
    <property type="component" value="Unassembled WGS sequence"/>
</dbReference>
<proteinExistence type="inferred from homology"/>
<sequence>MKISQKQKLIAIIGISFFFFLAEIIVAFKTKSLALLADAFHYLNDLISFVVALVAIIISERSNSPSGLSFGWQRARLLGAFFNGIFLLALGVSIFLQSIERFIWIEKIEDPKLVLIIGCVGLFLNIVSVTILHEHHHHDHGDSPGALDGEDGLGQPEGLIMEHIHPHHDHKHQAAATEKAANGGHDHSHHHSHDYGLLGVMLHVAGDALNNIGVIVAAVVIWKATYEGRYYADPGVGMGIAIMIFISALPLMKHSGSILIQSAPLGVSIDDVKHDLEKIPGIESVHELHIWRLDQMKSIASCHVVVQDGKLDAFMDHGAKTITECLHAYGIHSATIQPELLPSVPSTDGDTEPAASDTNPITPVQSPTVTVTAPSESSNASTLRRRAASAIICQVGCGASCEKLTCCAKEDHE</sequence>
<comment type="caution">
    <text evidence="12">The sequence shown here is derived from an EMBL/GenBank/DDBJ whole genome shotgun (WGS) entry which is preliminary data.</text>
</comment>
<evidence type="ECO:0000256" key="5">
    <source>
        <dbReference type="ARBA" id="ARBA00022833"/>
    </source>
</evidence>
<dbReference type="GO" id="GO:0016020">
    <property type="term" value="C:membrane"/>
    <property type="evidence" value="ECO:0007669"/>
    <property type="project" value="UniProtKB-SubCell"/>
</dbReference>
<accession>A0AAD5RKS7</accession>